<accession>A0A3M7RPJ4</accession>
<dbReference type="GO" id="GO:0005524">
    <property type="term" value="F:ATP binding"/>
    <property type="evidence" value="ECO:0007669"/>
    <property type="project" value="UniProtKB-KW"/>
</dbReference>
<dbReference type="InterPro" id="IPR036305">
    <property type="entry name" value="RGS_sf"/>
</dbReference>
<dbReference type="PANTHER" id="PTHR24355">
    <property type="entry name" value="G PROTEIN-COUPLED RECEPTOR KINASE/RIBOSOMAL PROTEIN S6 KINASE"/>
    <property type="match status" value="1"/>
</dbReference>
<reference evidence="7 8" key="1">
    <citation type="journal article" date="2018" name="Sci. Rep.">
        <title>Genomic signatures of local adaptation to the degree of environmental predictability in rotifers.</title>
        <authorList>
            <person name="Franch-Gras L."/>
            <person name="Hahn C."/>
            <person name="Garcia-Roger E.M."/>
            <person name="Carmona M.J."/>
            <person name="Serra M."/>
            <person name="Gomez A."/>
        </authorList>
    </citation>
    <scope>NUCLEOTIDE SEQUENCE [LARGE SCALE GENOMIC DNA]</scope>
    <source>
        <strain evidence="7">HYR1</strain>
    </source>
</reference>
<keyword evidence="3" id="KW-0547">Nucleotide-binding</keyword>
<evidence type="ECO:0000256" key="5">
    <source>
        <dbReference type="ARBA" id="ARBA00022840"/>
    </source>
</evidence>
<evidence type="ECO:0000313" key="8">
    <source>
        <dbReference type="Proteomes" id="UP000276133"/>
    </source>
</evidence>
<evidence type="ECO:0000313" key="7">
    <source>
        <dbReference type="EMBL" id="RNA25320.1"/>
    </source>
</evidence>
<evidence type="ECO:0000256" key="4">
    <source>
        <dbReference type="ARBA" id="ARBA00022777"/>
    </source>
</evidence>
<comment type="caution">
    <text evidence="7">The sequence shown here is derived from an EMBL/GenBank/DDBJ whole genome shotgun (WGS) entry which is preliminary data.</text>
</comment>
<proteinExistence type="predicted"/>
<dbReference type="Gene3D" id="1.10.287.1270">
    <property type="match status" value="1"/>
</dbReference>
<dbReference type="EC" id="2.7.11.16" evidence="7"/>
<feature type="domain" description="RGS" evidence="6">
    <location>
        <begin position="54"/>
        <end position="92"/>
    </location>
</feature>
<keyword evidence="4 7" id="KW-0418">Kinase</keyword>
<dbReference type="SUPFAM" id="SSF48097">
    <property type="entry name" value="Regulator of G-protein signaling, RGS"/>
    <property type="match status" value="1"/>
</dbReference>
<evidence type="ECO:0000256" key="2">
    <source>
        <dbReference type="ARBA" id="ARBA00022679"/>
    </source>
</evidence>
<dbReference type="PROSITE" id="PS50132">
    <property type="entry name" value="RGS"/>
    <property type="match status" value="1"/>
</dbReference>
<organism evidence="7 8">
    <name type="scientific">Brachionus plicatilis</name>
    <name type="common">Marine rotifer</name>
    <name type="synonym">Brachionus muelleri</name>
    <dbReference type="NCBI Taxonomy" id="10195"/>
    <lineage>
        <taxon>Eukaryota</taxon>
        <taxon>Metazoa</taxon>
        <taxon>Spiralia</taxon>
        <taxon>Gnathifera</taxon>
        <taxon>Rotifera</taxon>
        <taxon>Eurotatoria</taxon>
        <taxon>Monogononta</taxon>
        <taxon>Pseudotrocha</taxon>
        <taxon>Ploima</taxon>
        <taxon>Brachionidae</taxon>
        <taxon>Brachionus</taxon>
    </lineage>
</organism>
<name>A0A3M7RPJ4_BRAPC</name>
<keyword evidence="7" id="KW-0675">Receptor</keyword>
<sequence length="102" mass="11758">MADLEAVLADVSYLMAMEKSKSTPAASASKKIILPDRSIRSVMHKHLQKMNEHTFEKIFNQKIGFLLFKEFCNTCCEEPVPQLKFYEEVTNIIFIFSLLNII</sequence>
<keyword evidence="8" id="KW-1185">Reference proteome</keyword>
<dbReference type="InterPro" id="IPR016137">
    <property type="entry name" value="RGS"/>
</dbReference>
<dbReference type="GO" id="GO:0009966">
    <property type="term" value="P:regulation of signal transduction"/>
    <property type="evidence" value="ECO:0007669"/>
    <property type="project" value="TreeGrafter"/>
</dbReference>
<dbReference type="PANTHER" id="PTHR24355:SF18">
    <property type="entry name" value="G PROTEIN-COUPLED RECEPTOR KINASE"/>
    <property type="match status" value="1"/>
</dbReference>
<protein>
    <submittedName>
        <fullName evidence="7">G-coupled receptor kinase 1-like</fullName>
        <ecNumber evidence="7">2.7.11.16</ecNumber>
    </submittedName>
</protein>
<keyword evidence="1" id="KW-0723">Serine/threonine-protein kinase</keyword>
<dbReference type="GO" id="GO:0004703">
    <property type="term" value="F:G protein-coupled receptor kinase activity"/>
    <property type="evidence" value="ECO:0007669"/>
    <property type="project" value="UniProtKB-EC"/>
</dbReference>
<gene>
    <name evidence="7" type="ORF">BpHYR1_014310</name>
</gene>
<dbReference type="GO" id="GO:0001664">
    <property type="term" value="F:G protein-coupled receptor binding"/>
    <property type="evidence" value="ECO:0007669"/>
    <property type="project" value="TreeGrafter"/>
</dbReference>
<evidence type="ECO:0000259" key="6">
    <source>
        <dbReference type="PROSITE" id="PS50132"/>
    </source>
</evidence>
<dbReference type="STRING" id="10195.A0A3M7RPJ4"/>
<evidence type="ECO:0000256" key="1">
    <source>
        <dbReference type="ARBA" id="ARBA00022527"/>
    </source>
</evidence>
<dbReference type="GO" id="GO:0007186">
    <property type="term" value="P:G protein-coupled receptor signaling pathway"/>
    <property type="evidence" value="ECO:0007669"/>
    <property type="project" value="TreeGrafter"/>
</dbReference>
<keyword evidence="5" id="KW-0067">ATP-binding</keyword>
<dbReference type="OrthoDB" id="354826at2759"/>
<dbReference type="Proteomes" id="UP000276133">
    <property type="component" value="Unassembled WGS sequence"/>
</dbReference>
<dbReference type="AlphaFoldDB" id="A0A3M7RPJ4"/>
<keyword evidence="2 7" id="KW-0808">Transferase</keyword>
<dbReference type="EMBL" id="REGN01002940">
    <property type="protein sequence ID" value="RNA25320.1"/>
    <property type="molecule type" value="Genomic_DNA"/>
</dbReference>
<evidence type="ECO:0000256" key="3">
    <source>
        <dbReference type="ARBA" id="ARBA00022741"/>
    </source>
</evidence>